<reference evidence="5" key="1">
    <citation type="journal article" date="2013" name="Nature">
        <title>Pan genome of the phytoplankton Emiliania underpins its global distribution.</title>
        <authorList>
            <person name="Read B.A."/>
            <person name="Kegel J."/>
            <person name="Klute M.J."/>
            <person name="Kuo A."/>
            <person name="Lefebvre S.C."/>
            <person name="Maumus F."/>
            <person name="Mayer C."/>
            <person name="Miller J."/>
            <person name="Monier A."/>
            <person name="Salamov A."/>
            <person name="Young J."/>
            <person name="Aguilar M."/>
            <person name="Claverie J.M."/>
            <person name="Frickenhaus S."/>
            <person name="Gonzalez K."/>
            <person name="Herman E.K."/>
            <person name="Lin Y.C."/>
            <person name="Napier J."/>
            <person name="Ogata H."/>
            <person name="Sarno A.F."/>
            <person name="Shmutz J."/>
            <person name="Schroeder D."/>
            <person name="de Vargas C."/>
            <person name="Verret F."/>
            <person name="von Dassow P."/>
            <person name="Valentin K."/>
            <person name="Van de Peer Y."/>
            <person name="Wheeler G."/>
            <person name="Dacks J.B."/>
            <person name="Delwiche C.F."/>
            <person name="Dyhrman S.T."/>
            <person name="Glockner G."/>
            <person name="John U."/>
            <person name="Richards T."/>
            <person name="Worden A.Z."/>
            <person name="Zhang X."/>
            <person name="Grigoriev I.V."/>
            <person name="Allen A.E."/>
            <person name="Bidle K."/>
            <person name="Borodovsky M."/>
            <person name="Bowler C."/>
            <person name="Brownlee C."/>
            <person name="Cock J.M."/>
            <person name="Elias M."/>
            <person name="Gladyshev V.N."/>
            <person name="Groth M."/>
            <person name="Guda C."/>
            <person name="Hadaegh A."/>
            <person name="Iglesias-Rodriguez M.D."/>
            <person name="Jenkins J."/>
            <person name="Jones B.M."/>
            <person name="Lawson T."/>
            <person name="Leese F."/>
            <person name="Lindquist E."/>
            <person name="Lobanov A."/>
            <person name="Lomsadze A."/>
            <person name="Malik S.B."/>
            <person name="Marsh M.E."/>
            <person name="Mackinder L."/>
            <person name="Mock T."/>
            <person name="Mueller-Roeber B."/>
            <person name="Pagarete A."/>
            <person name="Parker M."/>
            <person name="Probert I."/>
            <person name="Quesneville H."/>
            <person name="Raines C."/>
            <person name="Rensing S.A."/>
            <person name="Riano-Pachon D.M."/>
            <person name="Richier S."/>
            <person name="Rokitta S."/>
            <person name="Shiraiwa Y."/>
            <person name="Soanes D.M."/>
            <person name="van der Giezen M."/>
            <person name="Wahlund T.M."/>
            <person name="Williams B."/>
            <person name="Wilson W."/>
            <person name="Wolfe G."/>
            <person name="Wurch L.L."/>
        </authorList>
    </citation>
    <scope>NUCLEOTIDE SEQUENCE</scope>
</reference>
<accession>A0A0D3IBY1</accession>
<dbReference type="InterPro" id="IPR008972">
    <property type="entry name" value="Cupredoxin"/>
</dbReference>
<reference evidence="4" key="2">
    <citation type="submission" date="2024-10" db="UniProtKB">
        <authorList>
            <consortium name="EnsemblProtists"/>
        </authorList>
    </citation>
    <scope>IDENTIFICATION</scope>
</reference>
<dbReference type="Gene3D" id="2.60.40.420">
    <property type="entry name" value="Cupredoxins - blue copper proteins"/>
    <property type="match status" value="3"/>
</dbReference>
<dbReference type="GeneID" id="17254958"/>
<dbReference type="Pfam" id="PF07731">
    <property type="entry name" value="Cu-oxidase_2"/>
    <property type="match status" value="1"/>
</dbReference>
<dbReference type="RefSeq" id="XP_005761195.1">
    <property type="nucleotide sequence ID" value="XM_005761138.1"/>
</dbReference>
<evidence type="ECO:0000313" key="4">
    <source>
        <dbReference type="EnsemblProtists" id="EOD08766"/>
    </source>
</evidence>
<dbReference type="InterPro" id="IPR018247">
    <property type="entry name" value="EF_Hand_1_Ca_BS"/>
</dbReference>
<dbReference type="EnsemblProtists" id="EOD08766">
    <property type="protein sequence ID" value="EOD08766"/>
    <property type="gene ID" value="EMIHUDRAFT_217008"/>
</dbReference>
<keyword evidence="5" id="KW-1185">Reference proteome</keyword>
<dbReference type="InterPro" id="IPR045087">
    <property type="entry name" value="Cu-oxidase_fam"/>
</dbReference>
<dbReference type="Proteomes" id="UP000013827">
    <property type="component" value="Unassembled WGS sequence"/>
</dbReference>
<evidence type="ECO:0000259" key="3">
    <source>
        <dbReference type="Pfam" id="PF07731"/>
    </source>
</evidence>
<dbReference type="PANTHER" id="PTHR11709:SF518">
    <property type="entry name" value="MULTICOPPER OXIDASE"/>
    <property type="match status" value="1"/>
</dbReference>
<dbReference type="SUPFAM" id="SSF49503">
    <property type="entry name" value="Cupredoxins"/>
    <property type="match status" value="2"/>
</dbReference>
<sequence length="1245" mass="135187">MSAFIFFARRFAIFRNSINMLDKLKLELVPAAGDKLVLKLSPPPPPLADKKACACAHVTMRSHLQDEVTGVIKNDPALKPFIKIDTALKQAAVCGETLPSGIDEWALKPGDDGWTVSAKEFPKEKPAPAASAAFCAGEPDWIASNSRNKTERKGEVKSTKVSNKYDLLDDVETNVKAELDEDEDEQEKGADRVDPPLLDHTSRASQCESASPESVSPEPSSTPFGFGFRSGSGFLRSGFGFGNFRSSKLLCIVSTSIVVLGLSCSAFASKSGGVSELLHCVVVPDATAVPASATKVGATAHGSYRRPVRISDANDRTPSDNEVTVDLTLKEVLLSIAAPSGGMLVEQYTRKYFNGTPDQVPDDCSAEDECTLVGPTLVVKPGQKIVLTLYNELPSRIFLDGLDGKQTGVADTSKVENSMHDISVTAMHTHGLHVSSAPPGDSIFTAVKPQANNTFVYDIPANHMGGTFCYLPPSIAELTGEYEMEFAMVSLDFPSMRSQAQQYEQNCKCVKGNCKKCGLLRRPSCELSCHANLAAPSLGAAALLPQDPNSKICPLNSEFCNQGWYYNPIDQGWHYNRIGQGWRYNFLEGREVSSKHATCLNHPLAKTCQDGQGGKGNVDAADNGAPQDGLGVWAPGPTDANNEWTKRKAKQSLVLINGDLKPDFEIVANVWYRWRLLFAAVEKVLEFGFCHWNKDSVTGIWTAPPMDCLVKNRTWDDKQQCKLFLLSKDGIILNEAPRKIEQGLMAPGSRADVLVNCPEGKHQFTTFGFTPFPVNLIDRLTHGAHSTVNQSLMTLHAKAERNVTKCNLPTFKVARPCYLVDLQNVDLQKESAFSERDHTSIDLTLGSPPIFAPPWYSSPRGKKLTFEGQSKADATPPVGQPIEIKLSGIGIHPFHLHINPFQLQGDPMDPEGLTRLLKFFGQKDYRNLFKHVQRRFGAYFKAGDWQDTLLLPLRDKLDVRSVTDFFNGTQIWHCHILSHEDQGMMGVLNITGEEGTTWPGAKDVDPFCYEAGETAGPPNITGSIDPCGPPPSLFFASVGEENGGGDPAPAPTPICSRLPRWTTPDTDFISEQELTTLLEVIDDDVSLRAALLPEGQWQTCSLQDLETLPGFATHGGLSIYGSVALDLVDTDSNRAISHGELMAATAECPGKDAGFATCVSQLMLSKPACILECVRGLLSCLCDAVQTPHFPSVHPPEIRRSGCIAACPPGCEPGPHGSTCTPSMQRELLFAPIGCPAGCVPATRM</sequence>
<organism evidence="4 5">
    <name type="scientific">Emiliania huxleyi (strain CCMP1516)</name>
    <dbReference type="NCBI Taxonomy" id="280463"/>
    <lineage>
        <taxon>Eukaryota</taxon>
        <taxon>Haptista</taxon>
        <taxon>Haptophyta</taxon>
        <taxon>Prymnesiophyceae</taxon>
        <taxon>Isochrysidales</taxon>
        <taxon>Noelaerhabdaceae</taxon>
        <taxon>Emiliania</taxon>
    </lineage>
</organism>
<proteinExistence type="predicted"/>
<feature type="compositionally biased region" description="Low complexity" evidence="2">
    <location>
        <begin position="208"/>
        <end position="222"/>
    </location>
</feature>
<evidence type="ECO:0000256" key="1">
    <source>
        <dbReference type="ARBA" id="ARBA00022723"/>
    </source>
</evidence>
<dbReference type="STRING" id="2903.R1DD42"/>
<dbReference type="GO" id="GO:0016491">
    <property type="term" value="F:oxidoreductase activity"/>
    <property type="evidence" value="ECO:0007669"/>
    <property type="project" value="InterPro"/>
</dbReference>
<dbReference type="PROSITE" id="PS00018">
    <property type="entry name" value="EF_HAND_1"/>
    <property type="match status" value="1"/>
</dbReference>
<evidence type="ECO:0000256" key="2">
    <source>
        <dbReference type="SAM" id="MobiDB-lite"/>
    </source>
</evidence>
<dbReference type="InterPro" id="IPR011706">
    <property type="entry name" value="Cu-oxidase_C"/>
</dbReference>
<dbReference type="HOGENOM" id="CLU_266316_0_0_1"/>
<name>A0A0D3IBY1_EMIH1</name>
<dbReference type="PANTHER" id="PTHR11709">
    <property type="entry name" value="MULTI-COPPER OXIDASE"/>
    <property type="match status" value="1"/>
</dbReference>
<dbReference type="AlphaFoldDB" id="A0A0D3IBY1"/>
<dbReference type="InterPro" id="IPR002355">
    <property type="entry name" value="Cu_oxidase_Cu_BS"/>
</dbReference>
<dbReference type="KEGG" id="ehx:EMIHUDRAFT_217008"/>
<evidence type="ECO:0000313" key="5">
    <source>
        <dbReference type="Proteomes" id="UP000013827"/>
    </source>
</evidence>
<protein>
    <recommendedName>
        <fullName evidence="3">Plastocyanin-like domain-containing protein</fullName>
    </recommendedName>
</protein>
<dbReference type="PROSITE" id="PS00080">
    <property type="entry name" value="MULTICOPPER_OXIDASE2"/>
    <property type="match status" value="1"/>
</dbReference>
<keyword evidence="1" id="KW-0479">Metal-binding</keyword>
<dbReference type="GO" id="GO:0005507">
    <property type="term" value="F:copper ion binding"/>
    <property type="evidence" value="ECO:0007669"/>
    <property type="project" value="InterPro"/>
</dbReference>
<feature type="region of interest" description="Disordered" evidence="2">
    <location>
        <begin position="179"/>
        <end position="222"/>
    </location>
</feature>
<feature type="domain" description="Plastocyanin-like" evidence="3">
    <location>
        <begin position="870"/>
        <end position="990"/>
    </location>
</feature>
<dbReference type="PaxDb" id="2903-EOD08766"/>